<evidence type="ECO:0000313" key="7">
    <source>
        <dbReference type="Proteomes" id="UP000019027"/>
    </source>
</evidence>
<dbReference type="AlphaFoldDB" id="W0I700"/>
<dbReference type="InterPro" id="IPR051620">
    <property type="entry name" value="ORF904-like_C"/>
</dbReference>
<evidence type="ECO:0000256" key="1">
    <source>
        <dbReference type="ARBA" id="ARBA00022741"/>
    </source>
</evidence>
<dbReference type="Gene3D" id="3.40.50.300">
    <property type="entry name" value="P-loop containing nucleotide triphosphate hydrolases"/>
    <property type="match status" value="1"/>
</dbReference>
<dbReference type="Pfam" id="PF03288">
    <property type="entry name" value="Pox_D5"/>
    <property type="match status" value="1"/>
</dbReference>
<dbReference type="EMBL" id="CP006965">
    <property type="protein sequence ID" value="AHF80188.1"/>
    <property type="molecule type" value="Genomic_DNA"/>
</dbReference>
<dbReference type="InterPro" id="IPR027417">
    <property type="entry name" value="P-loop_NTPase"/>
</dbReference>
<feature type="domain" description="SF3 helicase" evidence="5">
    <location>
        <begin position="217"/>
        <end position="372"/>
    </location>
</feature>
<dbReference type="Pfam" id="PF08706">
    <property type="entry name" value="D5_N"/>
    <property type="match status" value="1"/>
</dbReference>
<dbReference type="PANTHER" id="PTHR35372">
    <property type="entry name" value="ATP BINDING PROTEIN-RELATED"/>
    <property type="match status" value="1"/>
</dbReference>
<dbReference type="SMART" id="SM00885">
    <property type="entry name" value="D5_N"/>
    <property type="match status" value="1"/>
</dbReference>
<evidence type="ECO:0000259" key="5">
    <source>
        <dbReference type="PROSITE" id="PS51206"/>
    </source>
</evidence>
<evidence type="ECO:0000256" key="4">
    <source>
        <dbReference type="ARBA" id="ARBA00022840"/>
    </source>
</evidence>
<reference evidence="6 7" key="1">
    <citation type="journal article" date="2014" name="Int. J. Syst. Evol. Microbiol.">
        <title>Thermococcus paralvinellae sp. nov. and Thermococcus cleftensis sp. nov. of hyperthermophilic heterotrophs from deep-sea hydrothermal vents.</title>
        <authorList>
            <person name="Hensley S.A."/>
            <person name="Jung J.H."/>
            <person name="Park C.S."/>
            <person name="Holden J.F."/>
        </authorList>
    </citation>
    <scope>NUCLEOTIDE SEQUENCE [LARGE SCALE GENOMIC DNA]</scope>
    <source>
        <strain evidence="6 7">ES1</strain>
    </source>
</reference>
<dbReference type="OrthoDB" id="142922at2157"/>
<keyword evidence="2" id="KW-0378">Hydrolase</keyword>
<dbReference type="InterPro" id="IPR006500">
    <property type="entry name" value="Helicase_put_C_phage/plasmid"/>
</dbReference>
<evidence type="ECO:0000256" key="3">
    <source>
        <dbReference type="ARBA" id="ARBA00022806"/>
    </source>
</evidence>
<dbReference type="Proteomes" id="UP000019027">
    <property type="component" value="Chromosome"/>
</dbReference>
<proteinExistence type="predicted"/>
<dbReference type="PROSITE" id="PS51206">
    <property type="entry name" value="SF3_HELICASE_1"/>
    <property type="match status" value="1"/>
</dbReference>
<dbReference type="STRING" id="582419.TES1_0802"/>
<keyword evidence="3" id="KW-0347">Helicase</keyword>
<gene>
    <name evidence="6" type="ORF">TES1_0802</name>
</gene>
<organism evidence="6 7">
    <name type="scientific">Thermococcus paralvinellae</name>
    <dbReference type="NCBI Taxonomy" id="582419"/>
    <lineage>
        <taxon>Archaea</taxon>
        <taxon>Methanobacteriati</taxon>
        <taxon>Methanobacteriota</taxon>
        <taxon>Thermococci</taxon>
        <taxon>Thermococcales</taxon>
        <taxon>Thermococcaceae</taxon>
        <taxon>Thermococcus</taxon>
    </lineage>
</organism>
<dbReference type="SUPFAM" id="SSF46785">
    <property type="entry name" value="Winged helix' DNA-binding domain"/>
    <property type="match status" value="1"/>
</dbReference>
<name>W0I700_9EURY</name>
<dbReference type="InterPro" id="IPR036390">
    <property type="entry name" value="WH_DNA-bd_sf"/>
</dbReference>
<keyword evidence="7" id="KW-1185">Reference proteome</keyword>
<dbReference type="RefSeq" id="WP_042680502.1">
    <property type="nucleotide sequence ID" value="NZ_CP006965.1"/>
</dbReference>
<dbReference type="InterPro" id="IPR014015">
    <property type="entry name" value="Helicase_SF3_DNA-vir"/>
</dbReference>
<dbReference type="GO" id="GO:0005524">
    <property type="term" value="F:ATP binding"/>
    <property type="evidence" value="ECO:0007669"/>
    <property type="project" value="UniProtKB-KW"/>
</dbReference>
<evidence type="ECO:0000256" key="2">
    <source>
        <dbReference type="ARBA" id="ARBA00022801"/>
    </source>
</evidence>
<dbReference type="InterPro" id="IPR004968">
    <property type="entry name" value="DNA_primase/NTPase_C"/>
</dbReference>
<dbReference type="KEGG" id="ths:TES1_0802"/>
<keyword evidence="1" id="KW-0547">Nucleotide-binding</keyword>
<dbReference type="PANTHER" id="PTHR35372:SF2">
    <property type="entry name" value="SF3 HELICASE DOMAIN-CONTAINING PROTEIN"/>
    <property type="match status" value="1"/>
</dbReference>
<evidence type="ECO:0000313" key="6">
    <source>
        <dbReference type="EMBL" id="AHF80188.1"/>
    </source>
</evidence>
<protein>
    <recommendedName>
        <fullName evidence="5">SF3 helicase domain-containing protein</fullName>
    </recommendedName>
</protein>
<sequence length="502" mass="58132">MEAVTPNSDYAGGSISTLWTPEELEKILQDIRNFIQERIKVGGIPKYDEWGRPLGAKLPEPHELLQQKIDPQHPDDIKPSHVADVLMKYYRFATLDDTEEVLFYYQGKYHFGAETRIIKREVQNMMKKVGLEHKATRYFVNEVIGHIQRSTYVSRDEFDKNPYIVNCKNGLLDIENWTFLPHTPEYLSLRQINAEFNPDAVPRRFVQFLNEVLGTREDYVTITQFLGYILLGDNRYQKMLILFGPGNNGKSTLIKIIKHFLGKENISARPPQDLIENRFARADLYGKMVNISDDIPWKAFKSTGLLKMFTSGDTITAEKKFKNSFEFENRAKFIFAGNVLPRAHDATEAFYRRLLIVILPKRIPPEKKIPNLDEKIATPEELSGIFNLALVGLALLLHYNGFIYAKSPEEVEKLYEKLSNPVAMFVEELVVRDKDSWIPKDELYEIFVDFCESRKLPKLTEKAFARELRRLLPDIQESMKAVSTNNYVRAWVGITVKPLKKD</sequence>
<dbReference type="GO" id="GO:0004386">
    <property type="term" value="F:helicase activity"/>
    <property type="evidence" value="ECO:0007669"/>
    <property type="project" value="UniProtKB-KW"/>
</dbReference>
<dbReference type="NCBIfam" id="TIGR01613">
    <property type="entry name" value="primase_Cterm"/>
    <property type="match status" value="1"/>
</dbReference>
<dbReference type="HOGENOM" id="CLU_018483_4_1_2"/>
<keyword evidence="4" id="KW-0067">ATP-binding</keyword>
<dbReference type="InterPro" id="IPR045455">
    <property type="entry name" value="NrS-1_pol-like_helicase"/>
</dbReference>
<dbReference type="InterPro" id="IPR014818">
    <property type="entry name" value="Phage/plasmid_primase_P4_C"/>
</dbReference>
<dbReference type="SUPFAM" id="SSF52540">
    <property type="entry name" value="P-loop containing nucleoside triphosphate hydrolases"/>
    <property type="match status" value="1"/>
</dbReference>
<dbReference type="Pfam" id="PF19263">
    <property type="entry name" value="DUF5906"/>
    <property type="match status" value="1"/>
</dbReference>
<accession>W0I700</accession>
<dbReference type="GeneID" id="24906164"/>
<dbReference type="GO" id="GO:0016787">
    <property type="term" value="F:hydrolase activity"/>
    <property type="evidence" value="ECO:0007669"/>
    <property type="project" value="UniProtKB-KW"/>
</dbReference>